<comment type="similarity">
    <text evidence="1">Belongs to the peptidase C1 family.</text>
</comment>
<dbReference type="GO" id="GO:0051603">
    <property type="term" value="P:proteolysis involved in protein catabolic process"/>
    <property type="evidence" value="ECO:0000318"/>
    <property type="project" value="GO_Central"/>
</dbReference>
<dbReference type="HOGENOM" id="CLU_012184_8_1_1"/>
<evidence type="ECO:0000256" key="3">
    <source>
        <dbReference type="ARBA" id="ARBA00023157"/>
    </source>
</evidence>
<dbReference type="GO" id="GO:0005764">
    <property type="term" value="C:lysosome"/>
    <property type="evidence" value="ECO:0000318"/>
    <property type="project" value="GO_Central"/>
</dbReference>
<keyword evidence="7" id="KW-1185">Reference proteome</keyword>
<keyword evidence="2" id="KW-0732">Signal</keyword>
<dbReference type="GO" id="GO:0005615">
    <property type="term" value="C:extracellular space"/>
    <property type="evidence" value="ECO:0000318"/>
    <property type="project" value="GO_Central"/>
</dbReference>
<dbReference type="InterPro" id="IPR000668">
    <property type="entry name" value="Peptidase_C1A_C"/>
</dbReference>
<dbReference type="GeneID" id="100826002"/>
<dbReference type="Gene3D" id="3.90.70.10">
    <property type="entry name" value="Cysteine proteinases"/>
    <property type="match status" value="1"/>
</dbReference>
<dbReference type="EnsemblPlants" id="KQK22658">
    <property type="protein sequence ID" value="KQK22658"/>
    <property type="gene ID" value="BRADI_1g68640v3"/>
</dbReference>
<feature type="domain" description="Peptidase C1A papain C-terminal" evidence="4">
    <location>
        <begin position="4"/>
        <end position="170"/>
    </location>
</feature>
<dbReference type="OMA" id="CCWALAT"/>
<keyword evidence="3" id="KW-1015">Disulfide bond</keyword>
<dbReference type="GO" id="GO:0004197">
    <property type="term" value="F:cysteine-type endopeptidase activity"/>
    <property type="evidence" value="ECO:0000318"/>
    <property type="project" value="GO_Central"/>
</dbReference>
<dbReference type="InterPro" id="IPR013128">
    <property type="entry name" value="Peptidase_C1A"/>
</dbReference>
<evidence type="ECO:0000256" key="2">
    <source>
        <dbReference type="ARBA" id="ARBA00022729"/>
    </source>
</evidence>
<reference evidence="6" key="3">
    <citation type="submission" date="2018-08" db="UniProtKB">
        <authorList>
            <consortium name="EnsemblPlants"/>
        </authorList>
    </citation>
    <scope>IDENTIFICATION</scope>
    <source>
        <strain evidence="6">cv. Bd21</strain>
    </source>
</reference>
<reference evidence="5 6" key="1">
    <citation type="journal article" date="2010" name="Nature">
        <title>Genome sequencing and analysis of the model grass Brachypodium distachyon.</title>
        <authorList>
            <consortium name="International Brachypodium Initiative"/>
        </authorList>
    </citation>
    <scope>NUCLEOTIDE SEQUENCE [LARGE SCALE GENOMIC DNA]</scope>
    <source>
        <strain evidence="5">Bd21</strain>
        <strain evidence="6">cv. Bd21</strain>
    </source>
</reference>
<proteinExistence type="inferred from homology"/>
<dbReference type="Proteomes" id="UP000008810">
    <property type="component" value="Chromosome 1"/>
</dbReference>
<dbReference type="SMART" id="SM00645">
    <property type="entry name" value="Pept_C1"/>
    <property type="match status" value="1"/>
</dbReference>
<dbReference type="PROSITE" id="PS00139">
    <property type="entry name" value="THIOL_PROTEASE_CYS"/>
    <property type="match status" value="1"/>
</dbReference>
<dbReference type="PANTHER" id="PTHR12411">
    <property type="entry name" value="CYSTEINE PROTEASE FAMILY C1-RELATED"/>
    <property type="match status" value="1"/>
</dbReference>
<sequence length="170" mass="18290">MADVPIAVDWRSHPFILPPLDQRRCECCWALATAASIEGLYGIRTGLSLQLSAQLLVDCDDTNRGCRGGSPRKAFKWIIKNGGISKEEDYPFTAQQGECNESKKKNHAVSISGYTAVGKTEADLMKAVAAQPVVAGLALEKDNAYMKYKGGIFEGPCGPYLHAVTVIGIG</sequence>
<dbReference type="KEGG" id="bdi:100826002"/>
<dbReference type="EMBL" id="CM000880">
    <property type="protein sequence ID" value="KQK22658.1"/>
    <property type="molecule type" value="Genomic_DNA"/>
</dbReference>
<dbReference type="SUPFAM" id="SSF54001">
    <property type="entry name" value="Cysteine proteinases"/>
    <property type="match status" value="1"/>
</dbReference>
<dbReference type="InterPro" id="IPR038765">
    <property type="entry name" value="Papain-like_cys_pep_sf"/>
</dbReference>
<dbReference type="eggNOG" id="KOG1543">
    <property type="taxonomic scope" value="Eukaryota"/>
</dbReference>
<dbReference type="Gramene" id="KQK22658">
    <property type="protein sequence ID" value="KQK22658"/>
    <property type="gene ID" value="BRADI_1g68640v3"/>
</dbReference>
<dbReference type="RefSeq" id="XP_003561839.2">
    <property type="nucleotide sequence ID" value="XM_003561791.4"/>
</dbReference>
<evidence type="ECO:0000313" key="5">
    <source>
        <dbReference type="EMBL" id="KQK22658.1"/>
    </source>
</evidence>
<gene>
    <name evidence="6" type="primary">LOC100826002</name>
    <name evidence="5" type="ORF">BRADI_1g68640v3</name>
</gene>
<dbReference type="OrthoDB" id="10253408at2759"/>
<evidence type="ECO:0000256" key="1">
    <source>
        <dbReference type="ARBA" id="ARBA00008455"/>
    </source>
</evidence>
<evidence type="ECO:0000313" key="6">
    <source>
        <dbReference type="EnsemblPlants" id="KQK22658"/>
    </source>
</evidence>
<dbReference type="InterPro" id="IPR039417">
    <property type="entry name" value="Peptidase_C1A_papain-like"/>
</dbReference>
<accession>I1H7M2</accession>
<evidence type="ECO:0000313" key="7">
    <source>
        <dbReference type="Proteomes" id="UP000008810"/>
    </source>
</evidence>
<evidence type="ECO:0000259" key="4">
    <source>
        <dbReference type="SMART" id="SM00645"/>
    </source>
</evidence>
<dbReference type="AlphaFoldDB" id="I1H7M2"/>
<dbReference type="InterPro" id="IPR000169">
    <property type="entry name" value="Pept_cys_AS"/>
</dbReference>
<protein>
    <recommendedName>
        <fullName evidence="4">Peptidase C1A papain C-terminal domain-containing protein</fullName>
    </recommendedName>
</protein>
<organism evidence="5">
    <name type="scientific">Brachypodium distachyon</name>
    <name type="common">Purple false brome</name>
    <name type="synonym">Trachynia distachya</name>
    <dbReference type="NCBI Taxonomy" id="15368"/>
    <lineage>
        <taxon>Eukaryota</taxon>
        <taxon>Viridiplantae</taxon>
        <taxon>Streptophyta</taxon>
        <taxon>Embryophyta</taxon>
        <taxon>Tracheophyta</taxon>
        <taxon>Spermatophyta</taxon>
        <taxon>Magnoliopsida</taxon>
        <taxon>Liliopsida</taxon>
        <taxon>Poales</taxon>
        <taxon>Poaceae</taxon>
        <taxon>BOP clade</taxon>
        <taxon>Pooideae</taxon>
        <taxon>Stipodae</taxon>
        <taxon>Brachypodieae</taxon>
        <taxon>Brachypodium</taxon>
    </lineage>
</organism>
<dbReference type="Pfam" id="PF00112">
    <property type="entry name" value="Peptidase_C1"/>
    <property type="match status" value="1"/>
</dbReference>
<reference evidence="5" key="2">
    <citation type="submission" date="2017-06" db="EMBL/GenBank/DDBJ databases">
        <title>WGS assembly of Brachypodium distachyon.</title>
        <authorList>
            <consortium name="The International Brachypodium Initiative"/>
            <person name="Lucas S."/>
            <person name="Harmon-Smith M."/>
            <person name="Lail K."/>
            <person name="Tice H."/>
            <person name="Grimwood J."/>
            <person name="Bruce D."/>
            <person name="Barry K."/>
            <person name="Shu S."/>
            <person name="Lindquist E."/>
            <person name="Wang M."/>
            <person name="Pitluck S."/>
            <person name="Vogel J.P."/>
            <person name="Garvin D.F."/>
            <person name="Mockler T.C."/>
            <person name="Schmutz J."/>
            <person name="Rokhsar D."/>
            <person name="Bevan M.W."/>
        </authorList>
    </citation>
    <scope>NUCLEOTIDE SEQUENCE</scope>
    <source>
        <strain evidence="5">Bd21</strain>
    </source>
</reference>
<name>I1H7M2_BRADI</name>
<dbReference type="CDD" id="cd02248">
    <property type="entry name" value="Peptidase_C1A"/>
    <property type="match status" value="1"/>
</dbReference>